<protein>
    <submittedName>
        <fullName evidence="1">Uncharacterized protein</fullName>
    </submittedName>
</protein>
<comment type="caution">
    <text evidence="1">The sequence shown here is derived from an EMBL/GenBank/DDBJ whole genome shotgun (WGS) entry which is preliminary data.</text>
</comment>
<accession>A0A177AVW3</accession>
<organism evidence="1 2">
    <name type="scientific">Intoshia linei</name>
    <dbReference type="NCBI Taxonomy" id="1819745"/>
    <lineage>
        <taxon>Eukaryota</taxon>
        <taxon>Metazoa</taxon>
        <taxon>Spiralia</taxon>
        <taxon>Lophotrochozoa</taxon>
        <taxon>Mesozoa</taxon>
        <taxon>Orthonectida</taxon>
        <taxon>Rhopaluridae</taxon>
        <taxon>Intoshia</taxon>
    </lineage>
</organism>
<dbReference type="Proteomes" id="UP000078046">
    <property type="component" value="Unassembled WGS sequence"/>
</dbReference>
<gene>
    <name evidence="1" type="ORF">A3Q56_06127</name>
</gene>
<dbReference type="EMBL" id="LWCA01001017">
    <property type="protein sequence ID" value="OAF66157.1"/>
    <property type="molecule type" value="Genomic_DNA"/>
</dbReference>
<reference evidence="1 2" key="1">
    <citation type="submission" date="2016-04" db="EMBL/GenBank/DDBJ databases">
        <title>The genome of Intoshia linei affirms orthonectids as highly simplified spiralians.</title>
        <authorList>
            <person name="Mikhailov K.V."/>
            <person name="Slusarev G.S."/>
            <person name="Nikitin M.A."/>
            <person name="Logacheva M.D."/>
            <person name="Penin A."/>
            <person name="Aleoshin V."/>
            <person name="Panchin Y.V."/>
        </authorList>
    </citation>
    <scope>NUCLEOTIDE SEQUENCE [LARGE SCALE GENOMIC DNA]</scope>
    <source>
        <strain evidence="1">Intl2013</strain>
        <tissue evidence="1">Whole animal</tissue>
    </source>
</reference>
<dbReference type="AlphaFoldDB" id="A0A177AVW3"/>
<sequence length="80" mass="9497">MWSLLNMKHIPTDEDIVRIVNNNESVDDEKLFEEDNTVEVINVNEAFEGLSKYIDFAELNNSSMEDVVMLRRFREKLFKK</sequence>
<keyword evidence="2" id="KW-1185">Reference proteome</keyword>
<evidence type="ECO:0000313" key="1">
    <source>
        <dbReference type="EMBL" id="OAF66157.1"/>
    </source>
</evidence>
<evidence type="ECO:0000313" key="2">
    <source>
        <dbReference type="Proteomes" id="UP000078046"/>
    </source>
</evidence>
<proteinExistence type="predicted"/>
<name>A0A177AVW3_9BILA</name>